<protein>
    <submittedName>
        <fullName evidence="7">Transcription antitermination factor NusB</fullName>
    </submittedName>
</protein>
<keyword evidence="4" id="KW-0805">Transcription regulation</keyword>
<evidence type="ECO:0000256" key="1">
    <source>
        <dbReference type="ARBA" id="ARBA00005952"/>
    </source>
</evidence>
<dbReference type="InterPro" id="IPR011605">
    <property type="entry name" value="NusB_fam"/>
</dbReference>
<dbReference type="NCBIfam" id="TIGR01951">
    <property type="entry name" value="nusB"/>
    <property type="match status" value="1"/>
</dbReference>
<organism evidence="7 8">
    <name type="scientific">Peptostreptococcus stomatis DSM 17678</name>
    <dbReference type="NCBI Taxonomy" id="596315"/>
    <lineage>
        <taxon>Bacteria</taxon>
        <taxon>Bacillati</taxon>
        <taxon>Bacillota</taxon>
        <taxon>Clostridia</taxon>
        <taxon>Peptostreptococcales</taxon>
        <taxon>Peptostreptococcaceae</taxon>
        <taxon>Peptostreptococcus</taxon>
    </lineage>
</organism>
<proteinExistence type="inferred from homology"/>
<keyword evidence="8" id="KW-1185">Reference proteome</keyword>
<dbReference type="InterPro" id="IPR006027">
    <property type="entry name" value="NusB_RsmB_TIM44"/>
</dbReference>
<dbReference type="AlphaFoldDB" id="E0E3P8"/>
<gene>
    <name evidence="7" type="primary">nusB</name>
    <name evidence="7" type="ORF">HMPREF0634_0540</name>
</gene>
<dbReference type="PANTHER" id="PTHR11078">
    <property type="entry name" value="N UTILIZATION SUBSTANCE PROTEIN B-RELATED"/>
    <property type="match status" value="1"/>
</dbReference>
<evidence type="ECO:0000256" key="5">
    <source>
        <dbReference type="ARBA" id="ARBA00023163"/>
    </source>
</evidence>
<comment type="similarity">
    <text evidence="1">Belongs to the NusB family.</text>
</comment>
<dbReference type="Pfam" id="PF01029">
    <property type="entry name" value="NusB"/>
    <property type="match status" value="1"/>
</dbReference>
<evidence type="ECO:0000313" key="8">
    <source>
        <dbReference type="Proteomes" id="UP000003244"/>
    </source>
</evidence>
<name>E0E3P8_9FIRM</name>
<dbReference type="STRING" id="596315.HMPREF0634_0540"/>
<dbReference type="GO" id="GO:0003723">
    <property type="term" value="F:RNA binding"/>
    <property type="evidence" value="ECO:0007669"/>
    <property type="project" value="UniProtKB-KW"/>
</dbReference>
<dbReference type="SUPFAM" id="SSF48013">
    <property type="entry name" value="NusB-like"/>
    <property type="match status" value="1"/>
</dbReference>
<accession>E0E3P8</accession>
<dbReference type="PANTHER" id="PTHR11078:SF3">
    <property type="entry name" value="ANTITERMINATION NUSB DOMAIN-CONTAINING PROTEIN"/>
    <property type="match status" value="1"/>
</dbReference>
<feature type="domain" description="NusB/RsmB/TIM44" evidence="6">
    <location>
        <begin position="65"/>
        <end position="155"/>
    </location>
</feature>
<evidence type="ECO:0000256" key="4">
    <source>
        <dbReference type="ARBA" id="ARBA00023015"/>
    </source>
</evidence>
<evidence type="ECO:0000259" key="6">
    <source>
        <dbReference type="Pfam" id="PF01029"/>
    </source>
</evidence>
<sequence>MQRKVSREIFMKYLYSRAVSNAGWEGLSQDLDRFLDSVEDDAIEIHKSHGGKEIDMLDSYREVILDSSYLMDAARAVEDNIGAIDAYINEYARNWTTDTMPAVDVAILRLAVAEIKFMFTIPEVVACDEAVNIAKKYCDDDAYKYINGILGSVMKA</sequence>
<keyword evidence="5" id="KW-0804">Transcription</keyword>
<dbReference type="Proteomes" id="UP000003244">
    <property type="component" value="Unassembled WGS sequence"/>
</dbReference>
<dbReference type="Gene3D" id="1.10.940.10">
    <property type="entry name" value="NusB-like"/>
    <property type="match status" value="1"/>
</dbReference>
<comment type="caution">
    <text evidence="7">The sequence shown here is derived from an EMBL/GenBank/DDBJ whole genome shotgun (WGS) entry which is preliminary data.</text>
</comment>
<reference evidence="7 8" key="1">
    <citation type="submission" date="2010-08" db="EMBL/GenBank/DDBJ databases">
        <authorList>
            <person name="Harkins D.M."/>
            <person name="Madupu R."/>
            <person name="Durkin A.S."/>
            <person name="Torralba M."/>
            <person name="Methe B."/>
            <person name="Sutton G.G."/>
            <person name="Nelson K.E."/>
        </authorList>
    </citation>
    <scope>NUCLEOTIDE SEQUENCE [LARGE SCALE GENOMIC DNA]</scope>
    <source>
        <strain evidence="7 8">DSM 17678</strain>
    </source>
</reference>
<dbReference type="GO" id="GO:0005829">
    <property type="term" value="C:cytosol"/>
    <property type="evidence" value="ECO:0007669"/>
    <property type="project" value="TreeGrafter"/>
</dbReference>
<evidence type="ECO:0000256" key="3">
    <source>
        <dbReference type="ARBA" id="ARBA00022884"/>
    </source>
</evidence>
<dbReference type="InterPro" id="IPR035926">
    <property type="entry name" value="NusB-like_sf"/>
</dbReference>
<dbReference type="GO" id="GO:0006353">
    <property type="term" value="P:DNA-templated transcription termination"/>
    <property type="evidence" value="ECO:0007669"/>
    <property type="project" value="InterPro"/>
</dbReference>
<evidence type="ECO:0000313" key="7">
    <source>
        <dbReference type="EMBL" id="EFM64482.1"/>
    </source>
</evidence>
<dbReference type="GO" id="GO:0031564">
    <property type="term" value="P:transcription antitermination"/>
    <property type="evidence" value="ECO:0007669"/>
    <property type="project" value="UniProtKB-KW"/>
</dbReference>
<keyword evidence="2" id="KW-0889">Transcription antitermination</keyword>
<evidence type="ECO:0000256" key="2">
    <source>
        <dbReference type="ARBA" id="ARBA00022814"/>
    </source>
</evidence>
<dbReference type="EMBL" id="ADGQ01000060">
    <property type="protein sequence ID" value="EFM64482.1"/>
    <property type="molecule type" value="Genomic_DNA"/>
</dbReference>
<keyword evidence="3" id="KW-0694">RNA-binding</keyword>
<dbReference type="eggNOG" id="COG0781">
    <property type="taxonomic scope" value="Bacteria"/>
</dbReference>